<keyword evidence="11" id="KW-0282">Flagellum</keyword>
<dbReference type="InterPro" id="IPR047055">
    <property type="entry name" value="MotA-like"/>
</dbReference>
<evidence type="ECO:0000256" key="5">
    <source>
        <dbReference type="ARBA" id="ARBA00022692"/>
    </source>
</evidence>
<dbReference type="EMBL" id="DVNC01000027">
    <property type="protein sequence ID" value="HIU53170.1"/>
    <property type="molecule type" value="Genomic_DNA"/>
</dbReference>
<keyword evidence="11" id="KW-0969">Cilium</keyword>
<dbReference type="InterPro" id="IPR000540">
    <property type="entry name" value="Flag_MotA_CS"/>
</dbReference>
<evidence type="ECO:0000256" key="1">
    <source>
        <dbReference type="ARBA" id="ARBA00004651"/>
    </source>
</evidence>
<feature type="transmembrane region" description="Helical" evidence="9">
    <location>
        <begin position="182"/>
        <end position="201"/>
    </location>
</feature>
<keyword evidence="11" id="KW-0966">Cell projection</keyword>
<protein>
    <submittedName>
        <fullName evidence="11">Flagellar motor stator protein MotA</fullName>
    </submittedName>
</protein>
<dbReference type="InterPro" id="IPR002898">
    <property type="entry name" value="MotA_ExbB_proton_chnl"/>
</dbReference>
<evidence type="ECO:0000256" key="4">
    <source>
        <dbReference type="ARBA" id="ARBA00022475"/>
    </source>
</evidence>
<evidence type="ECO:0000313" key="12">
    <source>
        <dbReference type="Proteomes" id="UP000824107"/>
    </source>
</evidence>
<feature type="transmembrane region" description="Helical" evidence="9">
    <location>
        <begin position="34"/>
        <end position="52"/>
    </location>
</feature>
<dbReference type="GO" id="GO:0006935">
    <property type="term" value="P:chemotaxis"/>
    <property type="evidence" value="ECO:0007669"/>
    <property type="project" value="InterPro"/>
</dbReference>
<comment type="similarity">
    <text evidence="2">Belongs to the MotA family.</text>
</comment>
<keyword evidence="3" id="KW-0813">Transport</keyword>
<comment type="caution">
    <text evidence="11">The sequence shown here is derived from an EMBL/GenBank/DDBJ whole genome shotgun (WGS) entry which is preliminary data.</text>
</comment>
<keyword evidence="6" id="KW-0283">Flagellar rotation</keyword>
<reference evidence="11" key="2">
    <citation type="journal article" date="2021" name="PeerJ">
        <title>Extensive microbial diversity within the chicken gut microbiome revealed by metagenomics and culture.</title>
        <authorList>
            <person name="Gilroy R."/>
            <person name="Ravi A."/>
            <person name="Getino M."/>
            <person name="Pursley I."/>
            <person name="Horton D.L."/>
            <person name="Alikhan N.F."/>
            <person name="Baker D."/>
            <person name="Gharbi K."/>
            <person name="Hall N."/>
            <person name="Watson M."/>
            <person name="Adriaenssens E.M."/>
            <person name="Foster-Nyarko E."/>
            <person name="Jarju S."/>
            <person name="Secka A."/>
            <person name="Antonio M."/>
            <person name="Oren A."/>
            <person name="Chaudhuri R.R."/>
            <person name="La Ragione R."/>
            <person name="Hildebrand F."/>
            <person name="Pallen M.J."/>
        </authorList>
    </citation>
    <scope>NUCLEOTIDE SEQUENCE</scope>
    <source>
        <strain evidence="11">ChiW3-316</strain>
    </source>
</reference>
<organism evidence="11 12">
    <name type="scientific">Candidatus Scatocola faecipullorum</name>
    <dbReference type="NCBI Taxonomy" id="2840917"/>
    <lineage>
        <taxon>Bacteria</taxon>
        <taxon>Pseudomonadati</taxon>
        <taxon>Pseudomonadota</taxon>
        <taxon>Alphaproteobacteria</taxon>
        <taxon>Rhodospirillales</taxon>
        <taxon>Rhodospirillaceae</taxon>
        <taxon>Rhodospirillaceae incertae sedis</taxon>
        <taxon>Candidatus Scatocola</taxon>
    </lineage>
</organism>
<comment type="subcellular location">
    <subcellularLocation>
        <location evidence="1">Cell membrane</location>
        <topology evidence="1">Multi-pass membrane protein</topology>
    </subcellularLocation>
</comment>
<dbReference type="GO" id="GO:0005886">
    <property type="term" value="C:plasma membrane"/>
    <property type="evidence" value="ECO:0007669"/>
    <property type="project" value="UniProtKB-SubCell"/>
</dbReference>
<keyword evidence="8 9" id="KW-0472">Membrane</keyword>
<evidence type="ECO:0000256" key="6">
    <source>
        <dbReference type="ARBA" id="ARBA00022779"/>
    </source>
</evidence>
<reference evidence="11" key="1">
    <citation type="submission" date="2020-10" db="EMBL/GenBank/DDBJ databases">
        <authorList>
            <person name="Gilroy R."/>
        </authorList>
    </citation>
    <scope>NUCLEOTIDE SEQUENCE</scope>
    <source>
        <strain evidence="11">ChiW3-316</strain>
    </source>
</reference>
<dbReference type="PANTHER" id="PTHR30433">
    <property type="entry name" value="CHEMOTAXIS PROTEIN MOTA"/>
    <property type="match status" value="1"/>
</dbReference>
<keyword evidence="5 9" id="KW-0812">Transmembrane</keyword>
<keyword evidence="4" id="KW-1003">Cell membrane</keyword>
<accession>A0A9D1M3K5</accession>
<evidence type="ECO:0000259" key="10">
    <source>
        <dbReference type="Pfam" id="PF01618"/>
    </source>
</evidence>
<dbReference type="Pfam" id="PF01618">
    <property type="entry name" value="MotA_ExbB"/>
    <property type="match status" value="1"/>
</dbReference>
<dbReference type="NCBIfam" id="NF005997">
    <property type="entry name" value="PRK08124.1"/>
    <property type="match status" value="1"/>
</dbReference>
<name>A0A9D1M3K5_9PROT</name>
<dbReference type="Proteomes" id="UP000824107">
    <property type="component" value="Unassembled WGS sequence"/>
</dbReference>
<evidence type="ECO:0000313" key="11">
    <source>
        <dbReference type="EMBL" id="HIU53170.1"/>
    </source>
</evidence>
<evidence type="ECO:0000256" key="7">
    <source>
        <dbReference type="ARBA" id="ARBA00022989"/>
    </source>
</evidence>
<evidence type="ECO:0000256" key="9">
    <source>
        <dbReference type="SAM" id="Phobius"/>
    </source>
</evidence>
<gene>
    <name evidence="11" type="primary">motA</name>
    <name evidence="11" type="ORF">IAD20_03720</name>
</gene>
<feature type="transmembrane region" description="Helical" evidence="9">
    <location>
        <begin position="144"/>
        <end position="170"/>
    </location>
</feature>
<dbReference type="PANTHER" id="PTHR30433:SF3">
    <property type="entry name" value="MOTILITY PROTEIN A"/>
    <property type="match status" value="1"/>
</dbReference>
<proteinExistence type="inferred from homology"/>
<dbReference type="GO" id="GO:0071978">
    <property type="term" value="P:bacterial-type flagellum-dependent swarming motility"/>
    <property type="evidence" value="ECO:0007669"/>
    <property type="project" value="InterPro"/>
</dbReference>
<evidence type="ECO:0000256" key="3">
    <source>
        <dbReference type="ARBA" id="ARBA00022448"/>
    </source>
</evidence>
<evidence type="ECO:0000256" key="8">
    <source>
        <dbReference type="ARBA" id="ARBA00023136"/>
    </source>
</evidence>
<sequence length="256" mass="27527">MEKSTVIGITAGLASIGIGMYLKGADPHALINPAAYLIIFAGTAAALFNAFTMKELKRFPVLCKIIFCGQKLTDKQEILELFVDLAKAAKQDGIVAIEKRANEIDDAFTRTTLSMVADGFSADFIYEVAENDIKQMEERHRANALIFSQGGMYAPTLGVLGAVIGLIAALGNLSDIDKLGHSIAAAFVATLLGIFTGYVCWHPFANKLKRLSAAEVEIKKMILEGALALQSGASSLAMEAKLQAFIPVSERKQRND</sequence>
<dbReference type="AlphaFoldDB" id="A0A9D1M3K5"/>
<dbReference type="PROSITE" id="PS01307">
    <property type="entry name" value="MOTA"/>
    <property type="match status" value="1"/>
</dbReference>
<evidence type="ECO:0000256" key="2">
    <source>
        <dbReference type="ARBA" id="ARBA00008038"/>
    </source>
</evidence>
<feature type="transmembrane region" description="Helical" evidence="9">
    <location>
        <begin position="5"/>
        <end position="22"/>
    </location>
</feature>
<feature type="domain" description="MotA/TolQ/ExbB proton channel" evidence="10">
    <location>
        <begin position="101"/>
        <end position="218"/>
    </location>
</feature>
<keyword evidence="7 9" id="KW-1133">Transmembrane helix</keyword>